<dbReference type="SUPFAM" id="SSF53448">
    <property type="entry name" value="Nucleotide-diphospho-sugar transferases"/>
    <property type="match status" value="1"/>
</dbReference>
<name>A0ABD3QU20_9STRA</name>
<dbReference type="InterPro" id="IPR051706">
    <property type="entry name" value="Glycosyltransferase_domain"/>
</dbReference>
<keyword evidence="2" id="KW-0472">Membrane</keyword>
<feature type="transmembrane region" description="Helical" evidence="2">
    <location>
        <begin position="27"/>
        <end position="50"/>
    </location>
</feature>
<gene>
    <name evidence="3" type="ORF">HJC23_012545</name>
</gene>
<keyword evidence="2" id="KW-0812">Transmembrane</keyword>
<proteinExistence type="predicted"/>
<dbReference type="Pfam" id="PF04488">
    <property type="entry name" value="Gly_transf_sug"/>
    <property type="match status" value="1"/>
</dbReference>
<dbReference type="Proteomes" id="UP001516023">
    <property type="component" value="Unassembled WGS sequence"/>
</dbReference>
<evidence type="ECO:0000256" key="2">
    <source>
        <dbReference type="SAM" id="Phobius"/>
    </source>
</evidence>
<keyword evidence="1" id="KW-0808">Transferase</keyword>
<dbReference type="Gene3D" id="3.90.550.20">
    <property type="match status" value="1"/>
</dbReference>
<organism evidence="3 4">
    <name type="scientific">Cyclotella cryptica</name>
    <dbReference type="NCBI Taxonomy" id="29204"/>
    <lineage>
        <taxon>Eukaryota</taxon>
        <taxon>Sar</taxon>
        <taxon>Stramenopiles</taxon>
        <taxon>Ochrophyta</taxon>
        <taxon>Bacillariophyta</taxon>
        <taxon>Coscinodiscophyceae</taxon>
        <taxon>Thalassiosirophycidae</taxon>
        <taxon>Stephanodiscales</taxon>
        <taxon>Stephanodiscaceae</taxon>
        <taxon>Cyclotella</taxon>
    </lineage>
</organism>
<evidence type="ECO:0000256" key="1">
    <source>
        <dbReference type="ARBA" id="ARBA00022679"/>
    </source>
</evidence>
<evidence type="ECO:0000313" key="4">
    <source>
        <dbReference type="Proteomes" id="UP001516023"/>
    </source>
</evidence>
<dbReference type="EMBL" id="JABMIG020000019">
    <property type="protein sequence ID" value="KAL3802526.1"/>
    <property type="molecule type" value="Genomic_DNA"/>
</dbReference>
<dbReference type="GO" id="GO:0006688">
    <property type="term" value="P:glycosphingolipid biosynthetic process"/>
    <property type="evidence" value="ECO:0007669"/>
    <property type="project" value="UniProtKB-ARBA"/>
</dbReference>
<protein>
    <recommendedName>
        <fullName evidence="5">Glycosyltransferase family 32 protein</fullName>
    </recommendedName>
</protein>
<evidence type="ECO:0000313" key="3">
    <source>
        <dbReference type="EMBL" id="KAL3802526.1"/>
    </source>
</evidence>
<reference evidence="3 4" key="1">
    <citation type="journal article" date="2020" name="G3 (Bethesda)">
        <title>Improved Reference Genome for Cyclotella cryptica CCMP332, a Model for Cell Wall Morphogenesis, Salinity Adaptation, and Lipid Production in Diatoms (Bacillariophyta).</title>
        <authorList>
            <person name="Roberts W.R."/>
            <person name="Downey K.M."/>
            <person name="Ruck E.C."/>
            <person name="Traller J.C."/>
            <person name="Alverson A.J."/>
        </authorList>
    </citation>
    <scope>NUCLEOTIDE SEQUENCE [LARGE SCALE GENOMIC DNA]</scope>
    <source>
        <strain evidence="3 4">CCMP332</strain>
    </source>
</reference>
<sequence>MSEQCPSQQLPTYTPKSTMVSMKRKKAINAGILTFLAAVVLLTTSGNHILTAKNERVRLRQARRKLSFFDPKTVMHKSLHMYNANNLYAGQDTTNAPVPKILHHVVLGANPPPSMLKLVEWNARTLHDQYGFQTKIWRDADIEQLVHNFGCPRLQQSWEYAKADTTKSRTARLADFARPLIMYVEGGVYLDADIIPCTGLEYMVDTPGVVSFSMKLPDDQVNGAAMSAPPRHRLMGLALENFIAKGPDIGTLNNLGAAGPHAFAEIVDLYLKEVGVDTPPLSEGYNVYTDPSNWSGLPRIHSFWAAKLADLRFMNGEGHVTQTWHMHFGTWIKSVPDRVRPCDSDTDLVWPWIDAFCRNGNGHGPMDDRGGGCFGDPI</sequence>
<dbReference type="GO" id="GO:0016740">
    <property type="term" value="F:transferase activity"/>
    <property type="evidence" value="ECO:0007669"/>
    <property type="project" value="UniProtKB-KW"/>
</dbReference>
<accession>A0ABD3QU20</accession>
<comment type="caution">
    <text evidence="3">The sequence shown here is derived from an EMBL/GenBank/DDBJ whole genome shotgun (WGS) entry which is preliminary data.</text>
</comment>
<dbReference type="GO" id="GO:0006673">
    <property type="term" value="P:inositol phosphoceramide metabolic process"/>
    <property type="evidence" value="ECO:0007669"/>
    <property type="project" value="UniProtKB-ARBA"/>
</dbReference>
<dbReference type="PANTHER" id="PTHR32385">
    <property type="entry name" value="MANNOSYL PHOSPHORYLINOSITOL CERAMIDE SYNTHASE"/>
    <property type="match status" value="1"/>
</dbReference>
<dbReference type="PANTHER" id="PTHR32385:SF22">
    <property type="entry name" value="MANNOSYL PHOSPHORYLINOSITOL CERAMIDE SYNTHASE SUR1"/>
    <property type="match status" value="1"/>
</dbReference>
<keyword evidence="4" id="KW-1185">Reference proteome</keyword>
<keyword evidence="2" id="KW-1133">Transmembrane helix</keyword>
<evidence type="ECO:0008006" key="5">
    <source>
        <dbReference type="Google" id="ProtNLM"/>
    </source>
</evidence>
<dbReference type="AlphaFoldDB" id="A0ABD3QU20"/>
<dbReference type="InterPro" id="IPR029044">
    <property type="entry name" value="Nucleotide-diphossugar_trans"/>
</dbReference>
<dbReference type="GO" id="GO:0016020">
    <property type="term" value="C:membrane"/>
    <property type="evidence" value="ECO:0007669"/>
    <property type="project" value="GOC"/>
</dbReference>
<dbReference type="InterPro" id="IPR007577">
    <property type="entry name" value="GlycoTrfase_DXD_sugar-bd_CS"/>
</dbReference>